<dbReference type="NCBIfam" id="NF000594">
    <property type="entry name" value="PRK00015.1-1"/>
    <property type="match status" value="1"/>
</dbReference>
<dbReference type="InterPro" id="IPR012337">
    <property type="entry name" value="RNaseH-like_sf"/>
</dbReference>
<dbReference type="GO" id="GO:0004523">
    <property type="term" value="F:RNA-DNA hybrid ribonuclease activity"/>
    <property type="evidence" value="ECO:0007669"/>
    <property type="project" value="UniProtKB-UniRule"/>
</dbReference>
<dbReference type="RefSeq" id="WP_187528992.1">
    <property type="nucleotide sequence ID" value="NZ_CP060724.1"/>
</dbReference>
<dbReference type="FunFam" id="3.30.420.10:FF:000006">
    <property type="entry name" value="Ribonuclease HII"/>
    <property type="match status" value="1"/>
</dbReference>
<comment type="similarity">
    <text evidence="5 14 16">Belongs to the RNase HII family.</text>
</comment>
<comment type="function">
    <text evidence="3 14 16">Endonuclease that specifically degrades the RNA of RNA-DNA hybrids.</text>
</comment>
<feature type="binding site" evidence="14 15">
    <location>
        <position position="77"/>
    </location>
    <ligand>
        <name>a divalent metal cation</name>
        <dbReference type="ChEBI" id="CHEBI:60240"/>
    </ligand>
</feature>
<gene>
    <name evidence="14" type="primary">rnhB</name>
    <name evidence="18" type="ORF">H9L19_07260</name>
</gene>
<dbReference type="PROSITE" id="PS51975">
    <property type="entry name" value="RNASE_H_2"/>
    <property type="match status" value="1"/>
</dbReference>
<feature type="domain" description="RNase H type-2" evidence="17">
    <location>
        <begin position="70"/>
        <end position="253"/>
    </location>
</feature>
<evidence type="ECO:0000256" key="8">
    <source>
        <dbReference type="ARBA" id="ARBA00022490"/>
    </source>
</evidence>
<evidence type="ECO:0000256" key="11">
    <source>
        <dbReference type="ARBA" id="ARBA00022759"/>
    </source>
</evidence>
<evidence type="ECO:0000256" key="14">
    <source>
        <dbReference type="HAMAP-Rule" id="MF_00052"/>
    </source>
</evidence>
<dbReference type="EC" id="3.1.26.4" evidence="6 14"/>
<comment type="subcellular location">
    <subcellularLocation>
        <location evidence="4 14">Cytoplasm</location>
    </subcellularLocation>
</comment>
<evidence type="ECO:0000256" key="4">
    <source>
        <dbReference type="ARBA" id="ARBA00004496"/>
    </source>
</evidence>
<evidence type="ECO:0000256" key="2">
    <source>
        <dbReference type="ARBA" id="ARBA00001946"/>
    </source>
</evidence>
<dbReference type="InterPro" id="IPR036397">
    <property type="entry name" value="RNaseH_sf"/>
</dbReference>
<dbReference type="EMBL" id="CP060724">
    <property type="protein sequence ID" value="QNN75157.1"/>
    <property type="molecule type" value="Genomic_DNA"/>
</dbReference>
<reference evidence="18 19" key="1">
    <citation type="submission" date="2020-08" db="EMBL/GenBank/DDBJ databases">
        <title>Genome sequence of Weissella diestrammenae KACC 16890T.</title>
        <authorList>
            <person name="Hyun D.-W."/>
            <person name="Bae J.-W."/>
        </authorList>
    </citation>
    <scope>NUCLEOTIDE SEQUENCE [LARGE SCALE GENOMIC DNA]</scope>
    <source>
        <strain evidence="18 19">KACC 16890</strain>
    </source>
</reference>
<dbReference type="Pfam" id="PF01351">
    <property type="entry name" value="RNase_HII"/>
    <property type="match status" value="1"/>
</dbReference>
<dbReference type="GO" id="GO:0005737">
    <property type="term" value="C:cytoplasm"/>
    <property type="evidence" value="ECO:0007669"/>
    <property type="project" value="UniProtKB-SubCell"/>
</dbReference>
<evidence type="ECO:0000256" key="3">
    <source>
        <dbReference type="ARBA" id="ARBA00004065"/>
    </source>
</evidence>
<dbReference type="GO" id="GO:0043137">
    <property type="term" value="P:DNA replication, removal of RNA primer"/>
    <property type="evidence" value="ECO:0007669"/>
    <property type="project" value="TreeGrafter"/>
</dbReference>
<evidence type="ECO:0000256" key="13">
    <source>
        <dbReference type="ARBA" id="ARBA00023211"/>
    </source>
</evidence>
<comment type="cofactor">
    <cofactor evidence="14 15">
        <name>Mn(2+)</name>
        <dbReference type="ChEBI" id="CHEBI:29035"/>
    </cofactor>
    <cofactor evidence="14 15">
        <name>Mg(2+)</name>
        <dbReference type="ChEBI" id="CHEBI:18420"/>
    </cofactor>
    <text evidence="14 15">Manganese or magnesium. Binds 1 divalent metal ion per monomer in the absence of substrate. May bind a second metal ion after substrate binding.</text>
</comment>
<evidence type="ECO:0000256" key="1">
    <source>
        <dbReference type="ARBA" id="ARBA00000077"/>
    </source>
</evidence>
<feature type="binding site" evidence="14 15">
    <location>
        <position position="168"/>
    </location>
    <ligand>
        <name>a divalent metal cation</name>
        <dbReference type="ChEBI" id="CHEBI:60240"/>
    </ligand>
</feature>
<dbReference type="PANTHER" id="PTHR10954:SF18">
    <property type="entry name" value="RIBONUCLEASE HII"/>
    <property type="match status" value="1"/>
</dbReference>
<keyword evidence="10 14" id="KW-0479">Metal-binding</keyword>
<evidence type="ECO:0000313" key="19">
    <source>
        <dbReference type="Proteomes" id="UP000515800"/>
    </source>
</evidence>
<dbReference type="PANTHER" id="PTHR10954">
    <property type="entry name" value="RIBONUCLEASE H2 SUBUNIT A"/>
    <property type="match status" value="1"/>
</dbReference>
<dbReference type="NCBIfam" id="NF000595">
    <property type="entry name" value="PRK00015.1-3"/>
    <property type="match status" value="1"/>
</dbReference>
<dbReference type="InterPro" id="IPR024567">
    <property type="entry name" value="RNase_HII/HIII_dom"/>
</dbReference>
<dbReference type="HAMAP" id="MF_00052_B">
    <property type="entry name" value="RNase_HII_B"/>
    <property type="match status" value="1"/>
</dbReference>
<keyword evidence="12 14" id="KW-0378">Hydrolase</keyword>
<keyword evidence="11 14" id="KW-0255">Endonuclease</keyword>
<dbReference type="KEGG" id="wdi:H9L19_07260"/>
<evidence type="ECO:0000259" key="17">
    <source>
        <dbReference type="PROSITE" id="PS51975"/>
    </source>
</evidence>
<dbReference type="SUPFAM" id="SSF53098">
    <property type="entry name" value="Ribonuclease H-like"/>
    <property type="match status" value="1"/>
</dbReference>
<dbReference type="GO" id="GO:0030145">
    <property type="term" value="F:manganese ion binding"/>
    <property type="evidence" value="ECO:0007669"/>
    <property type="project" value="UniProtKB-UniRule"/>
</dbReference>
<organism evidence="18 19">
    <name type="scientific">Weissella diestrammenae</name>
    <dbReference type="NCBI Taxonomy" id="1162633"/>
    <lineage>
        <taxon>Bacteria</taxon>
        <taxon>Bacillati</taxon>
        <taxon>Bacillota</taxon>
        <taxon>Bacilli</taxon>
        <taxon>Lactobacillales</taxon>
        <taxon>Lactobacillaceae</taxon>
        <taxon>Weissella</taxon>
    </lineage>
</organism>
<evidence type="ECO:0000256" key="16">
    <source>
        <dbReference type="RuleBase" id="RU003515"/>
    </source>
</evidence>
<name>A0A7G9T4Y2_9LACO</name>
<dbReference type="GO" id="GO:0032299">
    <property type="term" value="C:ribonuclease H2 complex"/>
    <property type="evidence" value="ECO:0007669"/>
    <property type="project" value="TreeGrafter"/>
</dbReference>
<keyword evidence="13 14" id="KW-0464">Manganese</keyword>
<comment type="cofactor">
    <cofactor evidence="2">
        <name>Mg(2+)</name>
        <dbReference type="ChEBI" id="CHEBI:18420"/>
    </cofactor>
</comment>
<dbReference type="CDD" id="cd07182">
    <property type="entry name" value="RNase_HII_bacteria_HII_like"/>
    <property type="match status" value="1"/>
</dbReference>
<evidence type="ECO:0000313" key="18">
    <source>
        <dbReference type="EMBL" id="QNN75157.1"/>
    </source>
</evidence>
<dbReference type="GO" id="GO:0006298">
    <property type="term" value="P:mismatch repair"/>
    <property type="evidence" value="ECO:0007669"/>
    <property type="project" value="TreeGrafter"/>
</dbReference>
<keyword evidence="8 14" id="KW-0963">Cytoplasm</keyword>
<dbReference type="Gene3D" id="3.30.420.10">
    <property type="entry name" value="Ribonuclease H-like superfamily/Ribonuclease H"/>
    <property type="match status" value="1"/>
</dbReference>
<dbReference type="InterPro" id="IPR022898">
    <property type="entry name" value="RNase_HII"/>
</dbReference>
<keyword evidence="19" id="KW-1185">Reference proteome</keyword>
<proteinExistence type="inferred from homology"/>
<sequence>MNKNKTIVEIKQILNQNPSQKQLAEFAIDNRQGVQQLLTRYYRQVERQAIAQGKFDERLKFEKQAWQVGQTLVGVDEVGRGPLAGPVVAAAVIIDPNFDLLEVHDSKQLSRQKRALLAPKIKVQAVDFAYGIVDAEVIDDINIYEASRLAMVQAVNHLSQPIDGLLVDAMSLPFDIPQESLIKGDDRSISIGAASILAKVYRDELMAQYDLSYPGYDFAQNAGYGTREHLVALTELGITPIHRKTFAPVKKIM</sequence>
<evidence type="ECO:0000256" key="5">
    <source>
        <dbReference type="ARBA" id="ARBA00007383"/>
    </source>
</evidence>
<evidence type="ECO:0000256" key="6">
    <source>
        <dbReference type="ARBA" id="ARBA00012180"/>
    </source>
</evidence>
<evidence type="ECO:0000256" key="10">
    <source>
        <dbReference type="ARBA" id="ARBA00022723"/>
    </source>
</evidence>
<protein>
    <recommendedName>
        <fullName evidence="7 14">Ribonuclease HII</fullName>
        <shortName evidence="14">RNase HII</shortName>
        <ecNumber evidence="6 14">3.1.26.4</ecNumber>
    </recommendedName>
</protein>
<dbReference type="InterPro" id="IPR001352">
    <property type="entry name" value="RNase_HII/HIII"/>
</dbReference>
<comment type="catalytic activity">
    <reaction evidence="1 14 15 16">
        <text>Endonucleolytic cleavage to 5'-phosphomonoester.</text>
        <dbReference type="EC" id="3.1.26.4"/>
    </reaction>
</comment>
<evidence type="ECO:0000256" key="7">
    <source>
        <dbReference type="ARBA" id="ARBA00019179"/>
    </source>
</evidence>
<feature type="binding site" evidence="14 15">
    <location>
        <position position="76"/>
    </location>
    <ligand>
        <name>a divalent metal cation</name>
        <dbReference type="ChEBI" id="CHEBI:60240"/>
    </ligand>
</feature>
<evidence type="ECO:0000256" key="12">
    <source>
        <dbReference type="ARBA" id="ARBA00022801"/>
    </source>
</evidence>
<keyword evidence="9 14" id="KW-0540">Nuclease</keyword>
<evidence type="ECO:0000256" key="15">
    <source>
        <dbReference type="PROSITE-ProRule" id="PRU01319"/>
    </source>
</evidence>
<evidence type="ECO:0000256" key="9">
    <source>
        <dbReference type="ARBA" id="ARBA00022722"/>
    </source>
</evidence>
<dbReference type="Proteomes" id="UP000515800">
    <property type="component" value="Chromosome"/>
</dbReference>
<dbReference type="AlphaFoldDB" id="A0A7G9T4Y2"/>
<dbReference type="GO" id="GO:0003723">
    <property type="term" value="F:RNA binding"/>
    <property type="evidence" value="ECO:0007669"/>
    <property type="project" value="UniProtKB-UniRule"/>
</dbReference>
<accession>A0A7G9T4Y2</accession>